<reference evidence="9 10" key="1">
    <citation type="submission" date="2014-07" db="EMBL/GenBank/DDBJ databases">
        <title>Draft Genome Sequence of Gephyronic Acid Producer, Cystobacter violaceus Strain Cb vi76.</title>
        <authorList>
            <person name="Stevens D.C."/>
            <person name="Young J."/>
            <person name="Carmichael R."/>
            <person name="Tan J."/>
            <person name="Taylor R.E."/>
        </authorList>
    </citation>
    <scope>NUCLEOTIDE SEQUENCE [LARGE SCALE GENOMIC DNA]</scope>
    <source>
        <strain evidence="9 10">Cb vi76</strain>
    </source>
</reference>
<proteinExistence type="inferred from homology"/>
<dbReference type="InterPro" id="IPR020103">
    <property type="entry name" value="PsdUridine_synth_cat_dom_sf"/>
</dbReference>
<feature type="domain" description="Pseudouridine synthase I TruA alpha/beta" evidence="8">
    <location>
        <begin position="12"/>
        <end position="80"/>
    </location>
</feature>
<evidence type="ECO:0000256" key="1">
    <source>
        <dbReference type="ARBA" id="ARBA00009375"/>
    </source>
</evidence>
<dbReference type="Gene3D" id="3.30.70.660">
    <property type="entry name" value="Pseudouridine synthase I, catalytic domain, C-terminal subdomain"/>
    <property type="match status" value="1"/>
</dbReference>
<dbReference type="PIRSF" id="PIRSF001430">
    <property type="entry name" value="tRNA_psdUrid_synth"/>
    <property type="match status" value="1"/>
</dbReference>
<dbReference type="GO" id="GO:0003723">
    <property type="term" value="F:RNA binding"/>
    <property type="evidence" value="ECO:0007669"/>
    <property type="project" value="InterPro"/>
</dbReference>
<dbReference type="InterPro" id="IPR020094">
    <property type="entry name" value="TruA/RsuA/RluB/E/F_N"/>
</dbReference>
<dbReference type="GO" id="GO:0031119">
    <property type="term" value="P:tRNA pseudouridine synthesis"/>
    <property type="evidence" value="ECO:0007669"/>
    <property type="project" value="UniProtKB-UniRule"/>
</dbReference>
<comment type="caution">
    <text evidence="4">Lacks conserved residue(s) required for the propagation of feature annotation.</text>
</comment>
<evidence type="ECO:0000313" key="9">
    <source>
        <dbReference type="EMBL" id="KFA92289.1"/>
    </source>
</evidence>
<comment type="function">
    <text evidence="4">Formation of pseudouridine at positions 38, 39 and 40 in the anticodon stem and loop of transfer RNAs.</text>
</comment>
<dbReference type="InterPro" id="IPR020097">
    <property type="entry name" value="PsdUridine_synth_TruA_a/b_dom"/>
</dbReference>
<dbReference type="Proteomes" id="UP000028547">
    <property type="component" value="Unassembled WGS sequence"/>
</dbReference>
<evidence type="ECO:0000256" key="5">
    <source>
        <dbReference type="PIRSR" id="PIRSR001430-1"/>
    </source>
</evidence>
<evidence type="ECO:0000256" key="2">
    <source>
        <dbReference type="ARBA" id="ARBA00022694"/>
    </source>
</evidence>
<organism evidence="9 10">
    <name type="scientific">Archangium violaceum Cb vi76</name>
    <dbReference type="NCBI Taxonomy" id="1406225"/>
    <lineage>
        <taxon>Bacteria</taxon>
        <taxon>Pseudomonadati</taxon>
        <taxon>Myxococcota</taxon>
        <taxon>Myxococcia</taxon>
        <taxon>Myxococcales</taxon>
        <taxon>Cystobacterineae</taxon>
        <taxon>Archangiaceae</taxon>
        <taxon>Archangium</taxon>
    </lineage>
</organism>
<sequence length="287" mass="31450">MKRTPAALWIWYRGTHFRGYQRQPEGPTVQETLEASLRKAGVPYPVMGAGRTDRGVHARMQVVSVRLPPCYTSEMLSERLPLHVPPELGLCVARRPPDGFHAQWSAVGKEYRYRIQLGGTVSEPWRPFVMEPSAEPRLMEGTALKPERVAELLGAAVGCRDFRAFHENSSLCKPRTLESATLHELGNGLFEARLRGDGFGRYQVRYLVGSTLLTAAGVLSEELFRSALDRGTSIPGLKAPAQGLLLWEVLYPPAVDPFPAEERARAPGLPLAPPFSLPAGSDSAAAA</sequence>
<dbReference type="InterPro" id="IPR020095">
    <property type="entry name" value="PsdUridine_synth_TruA_C"/>
</dbReference>
<dbReference type="InterPro" id="IPR001406">
    <property type="entry name" value="PsdUridine_synth_TruA"/>
</dbReference>
<accession>A0A084SV04</accession>
<dbReference type="SUPFAM" id="SSF55120">
    <property type="entry name" value="Pseudouridine synthase"/>
    <property type="match status" value="1"/>
</dbReference>
<comment type="subunit">
    <text evidence="4">Homodimer.</text>
</comment>
<feature type="domain" description="Pseudouridine synthase I TruA alpha/beta" evidence="8">
    <location>
        <begin position="157"/>
        <end position="252"/>
    </location>
</feature>
<comment type="similarity">
    <text evidence="1 4 7">Belongs to the tRNA pseudouridine synthase TruA family.</text>
</comment>
<dbReference type="HAMAP" id="MF_00171">
    <property type="entry name" value="TruA"/>
    <property type="match status" value="1"/>
</dbReference>
<dbReference type="AlphaFoldDB" id="A0A084SV04"/>
<name>A0A084SV04_9BACT</name>
<comment type="caution">
    <text evidence="9">The sequence shown here is derived from an EMBL/GenBank/DDBJ whole genome shotgun (WGS) entry which is preliminary data.</text>
</comment>
<evidence type="ECO:0000313" key="10">
    <source>
        <dbReference type="Proteomes" id="UP000028547"/>
    </source>
</evidence>
<dbReference type="PANTHER" id="PTHR11142">
    <property type="entry name" value="PSEUDOURIDYLATE SYNTHASE"/>
    <property type="match status" value="1"/>
</dbReference>
<evidence type="ECO:0000256" key="6">
    <source>
        <dbReference type="PIRSR" id="PIRSR001430-2"/>
    </source>
</evidence>
<comment type="catalytic activity">
    <reaction evidence="4 7">
        <text>uridine(38/39/40) in tRNA = pseudouridine(38/39/40) in tRNA</text>
        <dbReference type="Rhea" id="RHEA:22376"/>
        <dbReference type="Rhea" id="RHEA-COMP:10085"/>
        <dbReference type="Rhea" id="RHEA-COMP:10087"/>
        <dbReference type="ChEBI" id="CHEBI:65314"/>
        <dbReference type="ChEBI" id="CHEBI:65315"/>
        <dbReference type="EC" id="5.4.99.12"/>
    </reaction>
</comment>
<feature type="active site" description="Nucleophile" evidence="4 5">
    <location>
        <position position="53"/>
    </location>
</feature>
<dbReference type="RefSeq" id="WP_043395459.1">
    <property type="nucleotide sequence ID" value="NZ_JPMI01000100.1"/>
</dbReference>
<evidence type="ECO:0000259" key="8">
    <source>
        <dbReference type="Pfam" id="PF01416"/>
    </source>
</evidence>
<evidence type="ECO:0000256" key="7">
    <source>
        <dbReference type="RuleBase" id="RU003792"/>
    </source>
</evidence>
<feature type="binding site" evidence="4 6">
    <location>
        <position position="111"/>
    </location>
    <ligand>
        <name>substrate</name>
    </ligand>
</feature>
<gene>
    <name evidence="4" type="primary">truA</name>
    <name evidence="9" type="ORF">Q664_16375</name>
</gene>
<dbReference type="PANTHER" id="PTHR11142:SF0">
    <property type="entry name" value="TRNA PSEUDOURIDINE SYNTHASE-LIKE 1"/>
    <property type="match status" value="1"/>
</dbReference>
<protein>
    <recommendedName>
        <fullName evidence="4">tRNA pseudouridine synthase A</fullName>
        <ecNumber evidence="4">5.4.99.12</ecNumber>
    </recommendedName>
    <alternativeName>
        <fullName evidence="4">tRNA pseudouridine(38-40) synthase</fullName>
    </alternativeName>
    <alternativeName>
        <fullName evidence="4">tRNA pseudouridylate synthase I</fullName>
    </alternativeName>
    <alternativeName>
        <fullName evidence="4">tRNA-uridine isomerase I</fullName>
    </alternativeName>
</protein>
<keyword evidence="3 4" id="KW-0413">Isomerase</keyword>
<dbReference type="EMBL" id="JPMI01000100">
    <property type="protein sequence ID" value="KFA92289.1"/>
    <property type="molecule type" value="Genomic_DNA"/>
</dbReference>
<evidence type="ECO:0000256" key="3">
    <source>
        <dbReference type="ARBA" id="ARBA00023235"/>
    </source>
</evidence>
<dbReference type="GO" id="GO:0160147">
    <property type="term" value="F:tRNA pseudouridine(38-40) synthase activity"/>
    <property type="evidence" value="ECO:0007669"/>
    <property type="project" value="UniProtKB-EC"/>
</dbReference>
<keyword evidence="2 4" id="KW-0819">tRNA processing</keyword>
<evidence type="ECO:0000256" key="4">
    <source>
        <dbReference type="HAMAP-Rule" id="MF_00171"/>
    </source>
</evidence>
<dbReference type="Pfam" id="PF01416">
    <property type="entry name" value="PseudoU_synth_1"/>
    <property type="match status" value="2"/>
</dbReference>
<dbReference type="EC" id="5.4.99.12" evidence="4"/>
<dbReference type="Gene3D" id="3.30.70.580">
    <property type="entry name" value="Pseudouridine synthase I, catalytic domain, N-terminal subdomain"/>
    <property type="match status" value="1"/>
</dbReference>